<protein>
    <submittedName>
        <fullName evidence="2">Uncharacterized protein</fullName>
    </submittedName>
</protein>
<dbReference type="AlphaFoldDB" id="A9G4C2"/>
<name>A9G4C2_SORC5</name>
<feature type="compositionally biased region" description="Polar residues" evidence="1">
    <location>
        <begin position="1"/>
        <end position="12"/>
    </location>
</feature>
<evidence type="ECO:0000256" key="1">
    <source>
        <dbReference type="SAM" id="MobiDB-lite"/>
    </source>
</evidence>
<feature type="compositionally biased region" description="Basic and acidic residues" evidence="1">
    <location>
        <begin position="58"/>
        <end position="73"/>
    </location>
</feature>
<gene>
    <name evidence="2" type="ordered locus">sce8718</name>
</gene>
<proteinExistence type="predicted"/>
<feature type="compositionally biased region" description="Basic and acidic residues" evidence="1">
    <location>
        <begin position="19"/>
        <end position="50"/>
    </location>
</feature>
<feature type="region of interest" description="Disordered" evidence="1">
    <location>
        <begin position="1"/>
        <end position="73"/>
    </location>
</feature>
<reference evidence="2 3" key="1">
    <citation type="journal article" date="2007" name="Nat. Biotechnol.">
        <title>Complete genome sequence of the myxobacterium Sorangium cellulosum.</title>
        <authorList>
            <person name="Schneiker S."/>
            <person name="Perlova O."/>
            <person name="Kaiser O."/>
            <person name="Gerth K."/>
            <person name="Alici A."/>
            <person name="Altmeyer M.O."/>
            <person name="Bartels D."/>
            <person name="Bekel T."/>
            <person name="Beyer S."/>
            <person name="Bode E."/>
            <person name="Bode H.B."/>
            <person name="Bolten C.J."/>
            <person name="Choudhuri J.V."/>
            <person name="Doss S."/>
            <person name="Elnakady Y.A."/>
            <person name="Frank B."/>
            <person name="Gaigalat L."/>
            <person name="Goesmann A."/>
            <person name="Groeger C."/>
            <person name="Gross F."/>
            <person name="Jelsbak L."/>
            <person name="Jelsbak L."/>
            <person name="Kalinowski J."/>
            <person name="Kegler C."/>
            <person name="Knauber T."/>
            <person name="Konietzny S."/>
            <person name="Kopp M."/>
            <person name="Krause L."/>
            <person name="Krug D."/>
            <person name="Linke B."/>
            <person name="Mahmud T."/>
            <person name="Martinez-Arias R."/>
            <person name="McHardy A.C."/>
            <person name="Merai M."/>
            <person name="Meyer F."/>
            <person name="Mormann S."/>
            <person name="Munoz-Dorado J."/>
            <person name="Perez J."/>
            <person name="Pradella S."/>
            <person name="Rachid S."/>
            <person name="Raddatz G."/>
            <person name="Rosenau F."/>
            <person name="Rueckert C."/>
            <person name="Sasse F."/>
            <person name="Scharfe M."/>
            <person name="Schuster S.C."/>
            <person name="Suen G."/>
            <person name="Treuner-Lange A."/>
            <person name="Velicer G.J."/>
            <person name="Vorholter F.-J."/>
            <person name="Weissman K.J."/>
            <person name="Welch R.D."/>
            <person name="Wenzel S.C."/>
            <person name="Whitworth D.E."/>
            <person name="Wilhelm S."/>
            <person name="Wittmann C."/>
            <person name="Bloecker H."/>
            <person name="Puehler A."/>
            <person name="Mueller R."/>
        </authorList>
    </citation>
    <scope>NUCLEOTIDE SEQUENCE [LARGE SCALE GENOMIC DNA]</scope>
    <source>
        <strain evidence="3">So ce56</strain>
    </source>
</reference>
<dbReference type="HOGENOM" id="CLU_2720239_0_0_7"/>
<keyword evidence="3" id="KW-1185">Reference proteome</keyword>
<dbReference type="STRING" id="448385.sce8718"/>
<dbReference type="EMBL" id="AM746676">
    <property type="protein sequence ID" value="CAN98889.1"/>
    <property type="molecule type" value="Genomic_DNA"/>
</dbReference>
<evidence type="ECO:0000313" key="2">
    <source>
        <dbReference type="EMBL" id="CAN98889.1"/>
    </source>
</evidence>
<organism evidence="2 3">
    <name type="scientific">Sorangium cellulosum (strain So ce56)</name>
    <name type="common">Polyangium cellulosum (strain So ce56)</name>
    <dbReference type="NCBI Taxonomy" id="448385"/>
    <lineage>
        <taxon>Bacteria</taxon>
        <taxon>Pseudomonadati</taxon>
        <taxon>Myxococcota</taxon>
        <taxon>Polyangia</taxon>
        <taxon>Polyangiales</taxon>
        <taxon>Polyangiaceae</taxon>
        <taxon>Sorangium</taxon>
    </lineage>
</organism>
<evidence type="ECO:0000313" key="3">
    <source>
        <dbReference type="Proteomes" id="UP000002139"/>
    </source>
</evidence>
<dbReference type="KEGG" id="scl:sce8718"/>
<dbReference type="Proteomes" id="UP000002139">
    <property type="component" value="Chromosome"/>
</dbReference>
<accession>A9G4C2</accession>
<sequence length="73" mass="7991">MMANQKATQQTPPADIEGEGNRTADRRYREGVEKSVKAGKIKEHAEEAARALDGPEGDELREAEEAARRGQPS</sequence>
<dbReference type="BioCyc" id="SCEL448385:SCE_RS44675-MONOMER"/>